<dbReference type="InterPro" id="IPR006369">
    <property type="entry name" value="Protohaem_IX_farnesylTrfase"/>
</dbReference>
<dbReference type="EC" id="2.5.1.141" evidence="9"/>
<evidence type="ECO:0000256" key="7">
    <source>
        <dbReference type="ARBA" id="ARBA00023136"/>
    </source>
</evidence>
<evidence type="ECO:0000313" key="10">
    <source>
        <dbReference type="EMBL" id="MFC7062539.1"/>
    </source>
</evidence>
<feature type="transmembrane region" description="Helical" evidence="9">
    <location>
        <begin position="55"/>
        <end position="80"/>
    </location>
</feature>
<feature type="transmembrane region" description="Helical" evidence="9">
    <location>
        <begin position="252"/>
        <end position="269"/>
    </location>
</feature>
<evidence type="ECO:0000256" key="9">
    <source>
        <dbReference type="HAMAP-Rule" id="MF_00154"/>
    </source>
</evidence>
<dbReference type="InterPro" id="IPR044878">
    <property type="entry name" value="UbiA_sf"/>
</dbReference>
<evidence type="ECO:0000256" key="5">
    <source>
        <dbReference type="ARBA" id="ARBA00022989"/>
    </source>
</evidence>
<evidence type="ECO:0000256" key="4">
    <source>
        <dbReference type="ARBA" id="ARBA00022692"/>
    </source>
</evidence>
<keyword evidence="5 9" id="KW-1133">Transmembrane helix</keyword>
<comment type="similarity">
    <text evidence="9">Belongs to the UbiA prenyltransferase family. Protoheme IX farnesyltransferase subfamily.</text>
</comment>
<keyword evidence="6 9" id="KW-0350">Heme biosynthesis</keyword>
<accession>A0ABW2EQ55</accession>
<keyword evidence="11" id="KW-1185">Reference proteome</keyword>
<dbReference type="CDD" id="cd13957">
    <property type="entry name" value="PT_UbiA_Cox10"/>
    <property type="match status" value="1"/>
</dbReference>
<keyword evidence="3 9" id="KW-0808">Transferase</keyword>
<sequence>MEKSLQVNTNADSSPNTFSDFKSLFKVIVLVSNVLPVFTGFWLSLFYMEASFKEYWGVFVLTIIGSTLIMAGALLLNNWYDSDIDAVMERTKLRPTVTGNISLRLVFMMGIALSILGLIILLFTTVEAAIYAAVGWFTYVVLYTMWSKRRYTVNTMIGSVSGAVTPLIGWASIQSAFHIVPIVLFVILFIWQIPHTYAIAIKKHDEYKAAKVAMVPVICGFEYTKRQMLVYIVCLIPLPLLIPSLGWEFFTIATLLSIGWLMLAIKGFFVNDDLKWAHWMFLYSINYLMILFATMIIVVF</sequence>
<dbReference type="PROSITE" id="PS00943">
    <property type="entry name" value="UBIA"/>
    <property type="match status" value="1"/>
</dbReference>
<evidence type="ECO:0000256" key="6">
    <source>
        <dbReference type="ARBA" id="ARBA00023133"/>
    </source>
</evidence>
<feature type="transmembrane region" description="Helical" evidence="9">
    <location>
        <begin position="153"/>
        <end position="173"/>
    </location>
</feature>
<dbReference type="GO" id="GO:0008495">
    <property type="term" value="F:protoheme IX farnesyltransferase activity"/>
    <property type="evidence" value="ECO:0007669"/>
    <property type="project" value="UniProtKB-EC"/>
</dbReference>
<feature type="transmembrane region" description="Helical" evidence="9">
    <location>
        <begin position="101"/>
        <end position="123"/>
    </location>
</feature>
<dbReference type="InterPro" id="IPR000537">
    <property type="entry name" value="UbiA_prenyltransferase"/>
</dbReference>
<evidence type="ECO:0000313" key="11">
    <source>
        <dbReference type="Proteomes" id="UP001596410"/>
    </source>
</evidence>
<comment type="pathway">
    <text evidence="9">Porphyrin-containing compound metabolism; heme O biosynthesis; heme O from protoheme: step 1/1.</text>
</comment>
<reference evidence="11" key="1">
    <citation type="journal article" date="2019" name="Int. J. Syst. Evol. Microbiol.">
        <title>The Global Catalogue of Microorganisms (GCM) 10K type strain sequencing project: providing services to taxonomists for standard genome sequencing and annotation.</title>
        <authorList>
            <consortium name="The Broad Institute Genomics Platform"/>
            <consortium name="The Broad Institute Genome Sequencing Center for Infectious Disease"/>
            <person name="Wu L."/>
            <person name="Ma J."/>
        </authorList>
    </citation>
    <scope>NUCLEOTIDE SEQUENCE [LARGE SCALE GENOMIC DNA]</scope>
    <source>
        <strain evidence="11">CGMCC 4.1621</strain>
    </source>
</reference>
<dbReference type="Gene3D" id="1.10.357.140">
    <property type="entry name" value="UbiA prenyltransferase"/>
    <property type="match status" value="1"/>
</dbReference>
<dbReference type="RefSeq" id="WP_204710394.1">
    <property type="nucleotide sequence ID" value="NZ_JBHSZV010000029.1"/>
</dbReference>
<organism evidence="10 11">
    <name type="scientific">Halobacillus seohaensis</name>
    <dbReference type="NCBI Taxonomy" id="447421"/>
    <lineage>
        <taxon>Bacteria</taxon>
        <taxon>Bacillati</taxon>
        <taxon>Bacillota</taxon>
        <taxon>Bacilli</taxon>
        <taxon>Bacillales</taxon>
        <taxon>Bacillaceae</taxon>
        <taxon>Halobacillus</taxon>
    </lineage>
</organism>
<dbReference type="Pfam" id="PF01040">
    <property type="entry name" value="UbiA"/>
    <property type="match status" value="1"/>
</dbReference>
<dbReference type="Proteomes" id="UP001596410">
    <property type="component" value="Unassembled WGS sequence"/>
</dbReference>
<protein>
    <recommendedName>
        <fullName evidence="9">Protoheme IX farnesyltransferase</fullName>
        <ecNumber evidence="9">2.5.1.141</ecNumber>
    </recommendedName>
    <alternativeName>
        <fullName evidence="9">Heme B farnesyltransferase</fullName>
    </alternativeName>
    <alternativeName>
        <fullName evidence="9">Heme O synthase</fullName>
    </alternativeName>
</protein>
<comment type="miscellaneous">
    <text evidence="9">Carbon 2 of the heme B porphyrin ring is defined according to the Fischer nomenclature.</text>
</comment>
<keyword evidence="2 9" id="KW-1003">Cell membrane</keyword>
<evidence type="ECO:0000256" key="1">
    <source>
        <dbReference type="ARBA" id="ARBA00004141"/>
    </source>
</evidence>
<feature type="transmembrane region" description="Helical" evidence="9">
    <location>
        <begin position="179"/>
        <end position="201"/>
    </location>
</feature>
<comment type="subunit">
    <text evidence="9">Interacts with CtaA.</text>
</comment>
<feature type="transmembrane region" description="Helical" evidence="9">
    <location>
        <begin position="129"/>
        <end position="146"/>
    </location>
</feature>
<comment type="function">
    <text evidence="9">Converts heme B (protoheme IX) to heme O by substitution of the vinyl group on carbon 2 of heme B porphyrin ring with a hydroxyethyl farnesyl side group.</text>
</comment>
<comment type="subcellular location">
    <subcellularLocation>
        <location evidence="9">Cell membrane</location>
        <topology evidence="9">Multi-pass membrane protein</topology>
    </subcellularLocation>
    <subcellularLocation>
        <location evidence="1">Membrane</location>
        <topology evidence="1">Multi-pass membrane protein</topology>
    </subcellularLocation>
</comment>
<feature type="transmembrane region" description="Helical" evidence="9">
    <location>
        <begin position="281"/>
        <end position="299"/>
    </location>
</feature>
<evidence type="ECO:0000256" key="8">
    <source>
        <dbReference type="ARBA" id="ARBA00047690"/>
    </source>
</evidence>
<feature type="transmembrane region" description="Helical" evidence="9">
    <location>
        <begin position="24"/>
        <end position="43"/>
    </location>
</feature>
<feature type="transmembrane region" description="Helical" evidence="9">
    <location>
        <begin position="228"/>
        <end position="246"/>
    </location>
</feature>
<proteinExistence type="inferred from homology"/>
<dbReference type="NCBIfam" id="TIGR01473">
    <property type="entry name" value="cyoE_ctaB"/>
    <property type="match status" value="1"/>
</dbReference>
<evidence type="ECO:0000256" key="2">
    <source>
        <dbReference type="ARBA" id="ARBA00022475"/>
    </source>
</evidence>
<dbReference type="PANTHER" id="PTHR43448">
    <property type="entry name" value="PROTOHEME IX FARNESYLTRANSFERASE, MITOCHONDRIAL"/>
    <property type="match status" value="1"/>
</dbReference>
<keyword evidence="7 9" id="KW-0472">Membrane</keyword>
<dbReference type="EMBL" id="JBHSZV010000029">
    <property type="protein sequence ID" value="MFC7062539.1"/>
    <property type="molecule type" value="Genomic_DNA"/>
</dbReference>
<evidence type="ECO:0000256" key="3">
    <source>
        <dbReference type="ARBA" id="ARBA00022679"/>
    </source>
</evidence>
<dbReference type="HAMAP" id="MF_00154">
    <property type="entry name" value="CyoE_CtaB"/>
    <property type="match status" value="1"/>
</dbReference>
<comment type="catalytic activity">
    <reaction evidence="8 9">
        <text>heme b + (2E,6E)-farnesyl diphosphate + H2O = Fe(II)-heme o + diphosphate</text>
        <dbReference type="Rhea" id="RHEA:28070"/>
        <dbReference type="ChEBI" id="CHEBI:15377"/>
        <dbReference type="ChEBI" id="CHEBI:33019"/>
        <dbReference type="ChEBI" id="CHEBI:60344"/>
        <dbReference type="ChEBI" id="CHEBI:60530"/>
        <dbReference type="ChEBI" id="CHEBI:175763"/>
        <dbReference type="EC" id="2.5.1.141"/>
    </reaction>
</comment>
<keyword evidence="4 9" id="KW-0812">Transmembrane</keyword>
<comment type="caution">
    <text evidence="10">The sequence shown here is derived from an EMBL/GenBank/DDBJ whole genome shotgun (WGS) entry which is preliminary data.</text>
</comment>
<dbReference type="PANTHER" id="PTHR43448:SF2">
    <property type="entry name" value="PROTOHEME IX FARNESYLTRANSFERASE, MITOCHONDRIAL"/>
    <property type="match status" value="1"/>
</dbReference>
<name>A0ABW2EQ55_9BACI</name>
<dbReference type="InterPro" id="IPR030470">
    <property type="entry name" value="UbiA_prenylTrfase_CS"/>
</dbReference>
<gene>
    <name evidence="10" type="primary">cyoE</name>
    <name evidence="9" type="synonym">ctaB</name>
    <name evidence="10" type="ORF">ACFQIC_11785</name>
</gene>